<accession>A0AAD6IWP2</accession>
<reference evidence="2" key="1">
    <citation type="submission" date="2023-01" db="EMBL/GenBank/DDBJ databases">
        <title>The chitinases involved in constricting ring structure development in the nematode-trapping fungus Drechslerella dactyloides.</title>
        <authorList>
            <person name="Wang R."/>
            <person name="Zhang L."/>
            <person name="Tang P."/>
            <person name="Li S."/>
            <person name="Liang L."/>
        </authorList>
    </citation>
    <scope>NUCLEOTIDE SEQUENCE</scope>
    <source>
        <strain evidence="2">YMF1.00031</strain>
    </source>
</reference>
<evidence type="ECO:0000313" key="3">
    <source>
        <dbReference type="Proteomes" id="UP001221413"/>
    </source>
</evidence>
<feature type="compositionally biased region" description="Pro residues" evidence="1">
    <location>
        <begin position="52"/>
        <end position="62"/>
    </location>
</feature>
<dbReference type="EMBL" id="JAQGDS010000006">
    <property type="protein sequence ID" value="KAJ6259881.1"/>
    <property type="molecule type" value="Genomic_DNA"/>
</dbReference>
<name>A0AAD6IWP2_DREDA</name>
<protein>
    <submittedName>
        <fullName evidence="2">Uncharacterized protein</fullName>
    </submittedName>
</protein>
<gene>
    <name evidence="2" type="ORF">Dda_5525</name>
</gene>
<evidence type="ECO:0000256" key="1">
    <source>
        <dbReference type="SAM" id="MobiDB-lite"/>
    </source>
</evidence>
<dbReference type="AlphaFoldDB" id="A0AAD6IWP2"/>
<feature type="compositionally biased region" description="Polar residues" evidence="1">
    <location>
        <begin position="28"/>
        <end position="39"/>
    </location>
</feature>
<proteinExistence type="predicted"/>
<evidence type="ECO:0000313" key="2">
    <source>
        <dbReference type="EMBL" id="KAJ6259881.1"/>
    </source>
</evidence>
<organism evidence="2 3">
    <name type="scientific">Drechslerella dactyloides</name>
    <name type="common">Nematode-trapping fungus</name>
    <name type="synonym">Arthrobotrys dactyloides</name>
    <dbReference type="NCBI Taxonomy" id="74499"/>
    <lineage>
        <taxon>Eukaryota</taxon>
        <taxon>Fungi</taxon>
        <taxon>Dikarya</taxon>
        <taxon>Ascomycota</taxon>
        <taxon>Pezizomycotina</taxon>
        <taxon>Orbiliomycetes</taxon>
        <taxon>Orbiliales</taxon>
        <taxon>Orbiliaceae</taxon>
        <taxon>Drechslerella</taxon>
    </lineage>
</organism>
<keyword evidence="3" id="KW-1185">Reference proteome</keyword>
<comment type="caution">
    <text evidence="2">The sequence shown here is derived from an EMBL/GenBank/DDBJ whole genome shotgun (WGS) entry which is preliminary data.</text>
</comment>
<dbReference type="Proteomes" id="UP001221413">
    <property type="component" value="Unassembled WGS sequence"/>
</dbReference>
<feature type="compositionally biased region" description="Low complexity" evidence="1">
    <location>
        <begin position="40"/>
        <end position="51"/>
    </location>
</feature>
<sequence length="62" mass="6442">MLLEEKNKIAARRESIFNTDSGPVILQQPANPAPASQSRPPFTAQSAATPAAPAPPQPPPVA</sequence>
<feature type="region of interest" description="Disordered" evidence="1">
    <location>
        <begin position="14"/>
        <end position="62"/>
    </location>
</feature>